<dbReference type="AlphaFoldDB" id="A0A0A9BHN5"/>
<keyword evidence="2" id="KW-0863">Zinc-finger</keyword>
<organism evidence="7">
    <name type="scientific">Arundo donax</name>
    <name type="common">Giant reed</name>
    <name type="synonym">Donax arundinaceus</name>
    <dbReference type="NCBI Taxonomy" id="35708"/>
    <lineage>
        <taxon>Eukaryota</taxon>
        <taxon>Viridiplantae</taxon>
        <taxon>Streptophyta</taxon>
        <taxon>Embryophyta</taxon>
        <taxon>Tracheophyta</taxon>
        <taxon>Spermatophyta</taxon>
        <taxon>Magnoliopsida</taxon>
        <taxon>Liliopsida</taxon>
        <taxon>Poales</taxon>
        <taxon>Poaceae</taxon>
        <taxon>PACMAD clade</taxon>
        <taxon>Arundinoideae</taxon>
        <taxon>Arundineae</taxon>
        <taxon>Arundo</taxon>
    </lineage>
</organism>
<evidence type="ECO:0000256" key="3">
    <source>
        <dbReference type="ARBA" id="ARBA00022833"/>
    </source>
</evidence>
<dbReference type="PANTHER" id="PTHR24009:SF17">
    <property type="entry name" value="C3H1-TYPE DOMAIN-CONTAINING PROTEIN"/>
    <property type="match status" value="1"/>
</dbReference>
<dbReference type="PANTHER" id="PTHR24009">
    <property type="entry name" value="RNA-BINDING (RRM/RBD/RNP MOTIFS)"/>
    <property type="match status" value="1"/>
</dbReference>
<dbReference type="GO" id="GO:0008270">
    <property type="term" value="F:zinc ion binding"/>
    <property type="evidence" value="ECO:0007669"/>
    <property type="project" value="UniProtKB-KW"/>
</dbReference>
<name>A0A0A9BHN5_ARUDO</name>
<accession>A0A0A9BHN5</accession>
<keyword evidence="4" id="KW-0694">RNA-binding</keyword>
<evidence type="ECO:0000256" key="1">
    <source>
        <dbReference type="ARBA" id="ARBA00022723"/>
    </source>
</evidence>
<protein>
    <recommendedName>
        <fullName evidence="6">AtC3H46-like PABC-like domain-containing protein</fullName>
    </recommendedName>
</protein>
<evidence type="ECO:0000313" key="7">
    <source>
        <dbReference type="EMBL" id="JAD63484.1"/>
    </source>
</evidence>
<evidence type="ECO:0000256" key="2">
    <source>
        <dbReference type="ARBA" id="ARBA00022771"/>
    </source>
</evidence>
<keyword evidence="3" id="KW-0862">Zinc</keyword>
<dbReference type="InterPro" id="IPR036053">
    <property type="entry name" value="PABP-dom"/>
</dbReference>
<reference evidence="7" key="1">
    <citation type="submission" date="2014-09" db="EMBL/GenBank/DDBJ databases">
        <authorList>
            <person name="Magalhaes I.L.F."/>
            <person name="Oliveira U."/>
            <person name="Santos F.R."/>
            <person name="Vidigal T.H.D.A."/>
            <person name="Brescovit A.D."/>
            <person name="Santos A.J."/>
        </authorList>
    </citation>
    <scope>NUCLEOTIDE SEQUENCE</scope>
    <source>
        <tissue evidence="7">Shoot tissue taken approximately 20 cm above the soil surface</tissue>
    </source>
</reference>
<dbReference type="Gene3D" id="1.10.1900.10">
    <property type="entry name" value="c-terminal domain of poly(a) binding protein"/>
    <property type="match status" value="1"/>
</dbReference>
<dbReference type="InterPro" id="IPR056276">
    <property type="entry name" value="AtC3H46-like_PABC-like"/>
</dbReference>
<feature type="domain" description="AtC3H46-like PABC-like" evidence="6">
    <location>
        <begin position="1"/>
        <end position="64"/>
    </location>
</feature>
<dbReference type="GO" id="GO:0003723">
    <property type="term" value="F:RNA binding"/>
    <property type="evidence" value="ECO:0007669"/>
    <property type="project" value="UniProtKB-KW"/>
</dbReference>
<keyword evidence="5" id="KW-0238">DNA-binding</keyword>
<reference evidence="7" key="2">
    <citation type="journal article" date="2015" name="Data Brief">
        <title>Shoot transcriptome of the giant reed, Arundo donax.</title>
        <authorList>
            <person name="Barrero R.A."/>
            <person name="Guerrero F.D."/>
            <person name="Moolhuijzen P."/>
            <person name="Goolsby J.A."/>
            <person name="Tidwell J."/>
            <person name="Bellgard S.E."/>
            <person name="Bellgard M.I."/>
        </authorList>
    </citation>
    <scope>NUCLEOTIDE SEQUENCE</scope>
    <source>
        <tissue evidence="7">Shoot tissue taken approximately 20 cm above the soil surface</tissue>
    </source>
</reference>
<dbReference type="SUPFAM" id="SSF63570">
    <property type="entry name" value="PABC (PABP) domain"/>
    <property type="match status" value="1"/>
</dbReference>
<evidence type="ECO:0000256" key="4">
    <source>
        <dbReference type="ARBA" id="ARBA00022884"/>
    </source>
</evidence>
<dbReference type="Pfam" id="PF23182">
    <property type="entry name" value="PABC_AtC3H46"/>
    <property type="match status" value="1"/>
</dbReference>
<keyword evidence="1" id="KW-0479">Metal-binding</keyword>
<dbReference type="GO" id="GO:0003677">
    <property type="term" value="F:DNA binding"/>
    <property type="evidence" value="ECO:0007669"/>
    <property type="project" value="UniProtKB-KW"/>
</dbReference>
<sequence length="76" mass="8395">MDSWEATKVVFDRVREMDPDNASKIMGMILIQDNSDKELIHLTFGPEHLLHAFVLNAHADLAAKPSSPPSPVLGPM</sequence>
<proteinExistence type="predicted"/>
<evidence type="ECO:0000256" key="5">
    <source>
        <dbReference type="ARBA" id="ARBA00023125"/>
    </source>
</evidence>
<dbReference type="EMBL" id="GBRH01234411">
    <property type="protein sequence ID" value="JAD63484.1"/>
    <property type="molecule type" value="Transcribed_RNA"/>
</dbReference>
<evidence type="ECO:0000259" key="6">
    <source>
        <dbReference type="Pfam" id="PF23182"/>
    </source>
</evidence>